<gene>
    <name evidence="2" type="ORF">J8F10_15485</name>
</gene>
<organism evidence="2 3">
    <name type="scientific">Gemmata palustris</name>
    <dbReference type="NCBI Taxonomy" id="2822762"/>
    <lineage>
        <taxon>Bacteria</taxon>
        <taxon>Pseudomonadati</taxon>
        <taxon>Planctomycetota</taxon>
        <taxon>Planctomycetia</taxon>
        <taxon>Gemmatales</taxon>
        <taxon>Gemmataceae</taxon>
        <taxon>Gemmata</taxon>
    </lineage>
</organism>
<proteinExistence type="predicted"/>
<evidence type="ECO:0000313" key="2">
    <source>
        <dbReference type="EMBL" id="MBP3956676.1"/>
    </source>
</evidence>
<dbReference type="PANTHER" id="PTHR46112">
    <property type="entry name" value="AMINOPEPTIDASE"/>
    <property type="match status" value="1"/>
</dbReference>
<protein>
    <submittedName>
        <fullName evidence="2">Aminopeptidase P family protein</fullName>
    </submittedName>
</protein>
<feature type="domain" description="Peptidase M24" evidence="1">
    <location>
        <begin position="159"/>
        <end position="376"/>
    </location>
</feature>
<dbReference type="InterPro" id="IPR000994">
    <property type="entry name" value="Pept_M24"/>
</dbReference>
<dbReference type="EMBL" id="JAGKQQ010000001">
    <property type="protein sequence ID" value="MBP3956676.1"/>
    <property type="molecule type" value="Genomic_DNA"/>
</dbReference>
<dbReference type="Gene3D" id="3.90.230.10">
    <property type="entry name" value="Creatinase/methionine aminopeptidase superfamily"/>
    <property type="match status" value="1"/>
</dbReference>
<keyword evidence="3" id="KW-1185">Reference proteome</keyword>
<dbReference type="InterPro" id="IPR029149">
    <property type="entry name" value="Creatin/AminoP/Spt16_N"/>
</dbReference>
<dbReference type="SUPFAM" id="SSF55920">
    <property type="entry name" value="Creatinase/aminopeptidase"/>
    <property type="match status" value="1"/>
</dbReference>
<dbReference type="GO" id="GO:0004177">
    <property type="term" value="F:aminopeptidase activity"/>
    <property type="evidence" value="ECO:0007669"/>
    <property type="project" value="UniProtKB-KW"/>
</dbReference>
<keyword evidence="2" id="KW-0378">Hydrolase</keyword>
<dbReference type="InterPro" id="IPR001714">
    <property type="entry name" value="Pept_M24_MAP"/>
</dbReference>
<reference evidence="2 3" key="1">
    <citation type="submission" date="2021-04" db="EMBL/GenBank/DDBJ databases">
        <authorList>
            <person name="Ivanova A."/>
        </authorList>
    </citation>
    <scope>NUCLEOTIDE SEQUENCE [LARGE SCALE GENOMIC DNA]</scope>
    <source>
        <strain evidence="2 3">G18</strain>
    </source>
</reference>
<sequence length="392" mass="41954">MLLHEKADQAQSLLAETGLDCWLTFARETELHPDPGIEQVVGAGVVRNSAFLFTAGGARVAIVANFDTSAIRARGVFREVVGYDEDIRGPLLAALQRLGPMTIGLNYSTDDVTADGLTHGHWLLLQQLLSGTPYLDRLTSAAPLLARLRGRKSPAEVDRIRRAVTVTERIVGLLTPRIRPGLSERELAALVHAHFAKLGVAPAWALEGCPIVNSGPVSDLGHTYPSDAVRIEPGHLVHIDLGVRVDGYCSDLQRMWYVRRPGEPGPPADVQRAFDTVVRAIDAGAGVLRPGVRGFEVDAAAREVVVGAGYAEFKHGLGHGLGRAVHDGGTMLGPRWPCYGRNVEAAVEAGNVFTLELGVPTGAGIVGLEEDVLVTATGCEFLSSRQRELMLV</sequence>
<dbReference type="Proteomes" id="UP000676565">
    <property type="component" value="Unassembled WGS sequence"/>
</dbReference>
<comment type="caution">
    <text evidence="2">The sequence shown here is derived from an EMBL/GenBank/DDBJ whole genome shotgun (WGS) entry which is preliminary data.</text>
</comment>
<name>A0ABS5BSJ2_9BACT</name>
<dbReference type="SUPFAM" id="SSF53092">
    <property type="entry name" value="Creatinase/prolidase N-terminal domain"/>
    <property type="match status" value="1"/>
</dbReference>
<dbReference type="RefSeq" id="WP_210655019.1">
    <property type="nucleotide sequence ID" value="NZ_JAGKQQ010000001.1"/>
</dbReference>
<dbReference type="PRINTS" id="PR00599">
    <property type="entry name" value="MAPEPTIDASE"/>
</dbReference>
<dbReference type="PANTHER" id="PTHR46112:SF8">
    <property type="entry name" value="CYTOPLASMIC PEPTIDASE PEPQ-RELATED"/>
    <property type="match status" value="1"/>
</dbReference>
<dbReference type="InterPro" id="IPR036005">
    <property type="entry name" value="Creatinase/aminopeptidase-like"/>
</dbReference>
<keyword evidence="2" id="KW-0645">Protease</keyword>
<dbReference type="InterPro" id="IPR050659">
    <property type="entry name" value="Peptidase_M24B"/>
</dbReference>
<evidence type="ECO:0000259" key="1">
    <source>
        <dbReference type="Pfam" id="PF00557"/>
    </source>
</evidence>
<keyword evidence="2" id="KW-0031">Aminopeptidase</keyword>
<dbReference type="Pfam" id="PF00557">
    <property type="entry name" value="Peptidase_M24"/>
    <property type="match status" value="1"/>
</dbReference>
<accession>A0ABS5BSJ2</accession>
<evidence type="ECO:0000313" key="3">
    <source>
        <dbReference type="Proteomes" id="UP000676565"/>
    </source>
</evidence>